<dbReference type="EMBL" id="CAKOFQ010006925">
    <property type="protein sequence ID" value="CAH1982726.1"/>
    <property type="molecule type" value="Genomic_DNA"/>
</dbReference>
<dbReference type="OrthoDB" id="6731210at2759"/>
<evidence type="ECO:0000256" key="1">
    <source>
        <dbReference type="SAM" id="MobiDB-lite"/>
    </source>
</evidence>
<organism evidence="2 3">
    <name type="scientific">Acanthoscelides obtectus</name>
    <name type="common">Bean weevil</name>
    <name type="synonym">Bruchus obtectus</name>
    <dbReference type="NCBI Taxonomy" id="200917"/>
    <lineage>
        <taxon>Eukaryota</taxon>
        <taxon>Metazoa</taxon>
        <taxon>Ecdysozoa</taxon>
        <taxon>Arthropoda</taxon>
        <taxon>Hexapoda</taxon>
        <taxon>Insecta</taxon>
        <taxon>Pterygota</taxon>
        <taxon>Neoptera</taxon>
        <taxon>Endopterygota</taxon>
        <taxon>Coleoptera</taxon>
        <taxon>Polyphaga</taxon>
        <taxon>Cucujiformia</taxon>
        <taxon>Chrysomeloidea</taxon>
        <taxon>Chrysomelidae</taxon>
        <taxon>Bruchinae</taxon>
        <taxon>Bruchini</taxon>
        <taxon>Acanthoscelides</taxon>
    </lineage>
</organism>
<evidence type="ECO:0000313" key="2">
    <source>
        <dbReference type="EMBL" id="CAH1982726.1"/>
    </source>
</evidence>
<name>A0A9P0KYC4_ACAOB</name>
<gene>
    <name evidence="2" type="ORF">ACAOBT_LOCUS15176</name>
</gene>
<feature type="compositionally biased region" description="Polar residues" evidence="1">
    <location>
        <begin position="32"/>
        <end position="46"/>
    </location>
</feature>
<feature type="region of interest" description="Disordered" evidence="1">
    <location>
        <begin position="32"/>
        <end position="55"/>
    </location>
</feature>
<reference evidence="2" key="1">
    <citation type="submission" date="2022-03" db="EMBL/GenBank/DDBJ databases">
        <authorList>
            <person name="Sayadi A."/>
        </authorList>
    </citation>
    <scope>NUCLEOTIDE SEQUENCE</scope>
</reference>
<proteinExistence type="predicted"/>
<dbReference type="Proteomes" id="UP001152888">
    <property type="component" value="Unassembled WGS sequence"/>
</dbReference>
<feature type="region of interest" description="Disordered" evidence="1">
    <location>
        <begin position="245"/>
        <end position="268"/>
    </location>
</feature>
<feature type="compositionally biased region" description="Low complexity" evidence="1">
    <location>
        <begin position="246"/>
        <end position="262"/>
    </location>
</feature>
<comment type="caution">
    <text evidence="2">The sequence shown here is derived from an EMBL/GenBank/DDBJ whole genome shotgun (WGS) entry which is preliminary data.</text>
</comment>
<keyword evidence="3" id="KW-1185">Reference proteome</keyword>
<sequence length="268" mass="28645">MSIHLSIYLGGCLHFQISSEAYYNNGRQLPSALASPNRQRLTSSRTPIGPPKVAGAPVPAAQHASLMSLAAMPFIDNDLLWSSDHDGKMVDLSSCLQDASVAVDQQNPPTSGAAVFTSNTPATPQNNGMNELAHSDLSSLVPTIAEPHINDQEDIFRHLPEDTAVIDLDSIFMAEFPGYIKQEENNNTIPTPSDTPVPPGCHHPSQDTENCVTSSAVCQKVASSHEHHRKFTIAAANPILAEKLSTPADAQAPTTQLATLTPKVEKGK</sequence>
<accession>A0A9P0KYC4</accession>
<evidence type="ECO:0000313" key="3">
    <source>
        <dbReference type="Proteomes" id="UP001152888"/>
    </source>
</evidence>
<protein>
    <submittedName>
        <fullName evidence="2">Uncharacterized protein</fullName>
    </submittedName>
</protein>
<dbReference type="AlphaFoldDB" id="A0A9P0KYC4"/>